<dbReference type="OrthoDB" id="3298812at2"/>
<dbReference type="GO" id="GO:0004519">
    <property type="term" value="F:endonuclease activity"/>
    <property type="evidence" value="ECO:0007669"/>
    <property type="project" value="UniProtKB-KW"/>
</dbReference>
<keyword evidence="2" id="KW-0472">Membrane</keyword>
<dbReference type="Proteomes" id="UP000199001">
    <property type="component" value="Unassembled WGS sequence"/>
</dbReference>
<feature type="region of interest" description="Disordered" evidence="1">
    <location>
        <begin position="107"/>
        <end position="173"/>
    </location>
</feature>
<keyword evidence="3" id="KW-0255">Endonuclease</keyword>
<proteinExistence type="predicted"/>
<feature type="compositionally biased region" description="Low complexity" evidence="1">
    <location>
        <begin position="233"/>
        <end position="242"/>
    </location>
</feature>
<protein>
    <submittedName>
        <fullName evidence="3">Predicted 5' DNA nuclease, flap endonuclease-1-like, helix-3-turn-helix (H3TH) domain</fullName>
    </submittedName>
</protein>
<feature type="compositionally biased region" description="Low complexity" evidence="1">
    <location>
        <begin position="205"/>
        <end position="214"/>
    </location>
</feature>
<keyword evidence="4" id="KW-1185">Reference proteome</keyword>
<keyword evidence="2" id="KW-1133">Transmembrane helix</keyword>
<keyword evidence="3" id="KW-0378">Hydrolase</keyword>
<accession>A0A1C6TVB0</accession>
<name>A0A1C6TVB0_9ACTN</name>
<feature type="region of interest" description="Disordered" evidence="1">
    <location>
        <begin position="205"/>
        <end position="259"/>
    </location>
</feature>
<feature type="compositionally biased region" description="Low complexity" evidence="1">
    <location>
        <begin position="163"/>
        <end position="173"/>
    </location>
</feature>
<evidence type="ECO:0000313" key="3">
    <source>
        <dbReference type="EMBL" id="SCL45715.1"/>
    </source>
</evidence>
<keyword evidence="2" id="KW-0812">Transmembrane</keyword>
<gene>
    <name evidence="3" type="ORF">GA0070606_0839</name>
</gene>
<sequence length="337" mass="34230">MAWSFGHWLILIVTLLVGLAGGWFWRGRQDAAAGHGAPTVEGDHPVDGMTAVVVDPPPVATTDEARPEVIVDRAPDAVADRVPTTDAPTADTPVTVVAADAERAGDVDPADMALTGDPVPAPDTDRVTTAAPVDTAAEQRSDAEVVLPAAAEVTGPVDRHPAEAPTTAAESTPAVIEPEPVAPVAAVEPESAPAQPEPVAAVEPEPVAAPHQPASVPATATAEPESTGPADEPAVPVAVPAPRSADTTPPARTEPDADAADDFRRIQGVGPKMAAALQEAGIRTYRQLAELDEAALRETIRGAGLRAAPSLATWPQQAKVLAGAPREAAAALPAADV</sequence>
<feature type="transmembrane region" description="Helical" evidence="2">
    <location>
        <begin position="6"/>
        <end position="25"/>
    </location>
</feature>
<keyword evidence="3" id="KW-0540">Nuclease</keyword>
<dbReference type="AlphaFoldDB" id="A0A1C6TVB0"/>
<dbReference type="STRING" id="47855.GA0070606_0839"/>
<evidence type="ECO:0000256" key="1">
    <source>
        <dbReference type="SAM" id="MobiDB-lite"/>
    </source>
</evidence>
<organism evidence="3 4">
    <name type="scientific">Micromonospora citrea</name>
    <dbReference type="NCBI Taxonomy" id="47855"/>
    <lineage>
        <taxon>Bacteria</taxon>
        <taxon>Bacillati</taxon>
        <taxon>Actinomycetota</taxon>
        <taxon>Actinomycetes</taxon>
        <taxon>Micromonosporales</taxon>
        <taxon>Micromonosporaceae</taxon>
        <taxon>Micromonospora</taxon>
    </lineage>
</organism>
<dbReference type="Gene3D" id="1.10.150.20">
    <property type="entry name" value="5' to 3' exonuclease, C-terminal subdomain"/>
    <property type="match status" value="1"/>
</dbReference>
<evidence type="ECO:0000256" key="2">
    <source>
        <dbReference type="SAM" id="Phobius"/>
    </source>
</evidence>
<dbReference type="EMBL" id="FMHZ01000002">
    <property type="protein sequence ID" value="SCL45715.1"/>
    <property type="molecule type" value="Genomic_DNA"/>
</dbReference>
<dbReference type="Pfam" id="PF14520">
    <property type="entry name" value="HHH_5"/>
    <property type="match status" value="1"/>
</dbReference>
<evidence type="ECO:0000313" key="4">
    <source>
        <dbReference type="Proteomes" id="UP000199001"/>
    </source>
</evidence>
<reference evidence="4" key="1">
    <citation type="submission" date="2016-06" db="EMBL/GenBank/DDBJ databases">
        <authorList>
            <person name="Varghese N."/>
            <person name="Submissions Spin"/>
        </authorList>
    </citation>
    <scope>NUCLEOTIDE SEQUENCE [LARGE SCALE GENOMIC DNA]</scope>
    <source>
        <strain evidence="4">DSM 43903</strain>
    </source>
</reference>